<proteinExistence type="predicted"/>
<dbReference type="GO" id="GO:0019825">
    <property type="term" value="F:oxygen binding"/>
    <property type="evidence" value="ECO:0007669"/>
    <property type="project" value="InterPro"/>
</dbReference>
<dbReference type="SUPFAM" id="SSF46458">
    <property type="entry name" value="Globin-like"/>
    <property type="match status" value="1"/>
</dbReference>
<dbReference type="PANTHER" id="PTHR42071">
    <property type="entry name" value="PROTOGLOBIN DOMAIN-CONTAINING PROTEIN"/>
    <property type="match status" value="1"/>
</dbReference>
<dbReference type="EMBL" id="GG738863">
    <property type="protein sequence ID" value="EFC45372.1"/>
    <property type="molecule type" value="Genomic_DNA"/>
</dbReference>
<feature type="domain" description="Globin-sensor" evidence="1">
    <location>
        <begin position="15"/>
        <end position="196"/>
    </location>
</feature>
<dbReference type="GeneID" id="8852957"/>
<dbReference type="RefSeq" id="XP_002678116.1">
    <property type="nucleotide sequence ID" value="XM_002678070.1"/>
</dbReference>
<name>D2VCV6_NAEGR</name>
<dbReference type="Pfam" id="PF11563">
    <property type="entry name" value="Protoglobin"/>
    <property type="match status" value="1"/>
</dbReference>
<organism evidence="3">
    <name type="scientific">Naegleria gruberi</name>
    <name type="common">Amoeba</name>
    <dbReference type="NCBI Taxonomy" id="5762"/>
    <lineage>
        <taxon>Eukaryota</taxon>
        <taxon>Discoba</taxon>
        <taxon>Heterolobosea</taxon>
        <taxon>Tetramitia</taxon>
        <taxon>Eutetramitia</taxon>
        <taxon>Vahlkampfiidae</taxon>
        <taxon>Naegleria</taxon>
    </lineage>
</organism>
<evidence type="ECO:0000313" key="3">
    <source>
        <dbReference type="Proteomes" id="UP000006671"/>
    </source>
</evidence>
<dbReference type="GO" id="GO:0020037">
    <property type="term" value="F:heme binding"/>
    <property type="evidence" value="ECO:0007669"/>
    <property type="project" value="InterPro"/>
</dbReference>
<gene>
    <name evidence="2" type="ORF">NAEGRDRAFT_66706</name>
</gene>
<dbReference type="InterPro" id="IPR009050">
    <property type="entry name" value="Globin-like_sf"/>
</dbReference>
<sequence length="256" mass="28869">MEVIEEKRLFTDLPYRFAYVAKFVGFGEEDVKYIHESAAVLAPLVPTVVDLVYKKLFSFDVTKKTFMVRNDKFQGKMEDTLDELSDTSSEQIKFRKDMLSKYLVKLVTADYSDPALVKYLDWVGKIHTTKAGNKDIVIDYIHINALFGYVSDVLLGTIAMCPQLNEEQRAKTVQAFNKLLWIQNDLFAKYYVDDDSRHGITQPESTESAPSSGGCCFGFKSAKPQTCQKTCPLKPLACISIVAAASFFLGKYLANK</sequence>
<dbReference type="Gene3D" id="1.10.490.10">
    <property type="entry name" value="Globins"/>
    <property type="match status" value="1"/>
</dbReference>
<evidence type="ECO:0000259" key="1">
    <source>
        <dbReference type="Pfam" id="PF11563"/>
    </source>
</evidence>
<dbReference type="Proteomes" id="UP000006671">
    <property type="component" value="Unassembled WGS sequence"/>
</dbReference>
<accession>D2VCV6</accession>
<dbReference type="InParanoid" id="D2VCV6"/>
<dbReference type="SMR" id="D2VCV6"/>
<dbReference type="PANTHER" id="PTHR42071:SF1">
    <property type="entry name" value="GLOBIN-SENSOR DOMAIN-CONTAINING PROTEIN"/>
    <property type="match status" value="1"/>
</dbReference>
<protein>
    <submittedName>
        <fullName evidence="2">Predicted protein</fullName>
    </submittedName>
</protein>
<dbReference type="AlphaFoldDB" id="D2VCV6"/>
<dbReference type="InterPro" id="IPR012292">
    <property type="entry name" value="Globin/Proto"/>
</dbReference>
<dbReference type="KEGG" id="ngr:NAEGRDRAFT_66706"/>
<evidence type="ECO:0000313" key="2">
    <source>
        <dbReference type="EMBL" id="EFC45372.1"/>
    </source>
</evidence>
<dbReference type="eggNOG" id="ENOG502S0AP">
    <property type="taxonomic scope" value="Eukaryota"/>
</dbReference>
<dbReference type="InterPro" id="IPR044398">
    <property type="entry name" value="Globin-sensor_dom"/>
</dbReference>
<dbReference type="OMA" id="FAKYYCN"/>
<dbReference type="OrthoDB" id="10027058at2759"/>
<keyword evidence="3" id="KW-1185">Reference proteome</keyword>
<reference evidence="2 3" key="1">
    <citation type="journal article" date="2010" name="Cell">
        <title>The genome of Naegleria gruberi illuminates early eukaryotic versatility.</title>
        <authorList>
            <person name="Fritz-Laylin L.K."/>
            <person name="Prochnik S.E."/>
            <person name="Ginger M.L."/>
            <person name="Dacks J.B."/>
            <person name="Carpenter M.L."/>
            <person name="Field M.C."/>
            <person name="Kuo A."/>
            <person name="Paredez A."/>
            <person name="Chapman J."/>
            <person name="Pham J."/>
            <person name="Shu S."/>
            <person name="Neupane R."/>
            <person name="Cipriano M."/>
            <person name="Mancuso J."/>
            <person name="Tu H."/>
            <person name="Salamov A."/>
            <person name="Lindquist E."/>
            <person name="Shapiro H."/>
            <person name="Lucas S."/>
            <person name="Grigoriev I.V."/>
            <person name="Cande W.Z."/>
            <person name="Fulton C."/>
            <person name="Rokhsar D.S."/>
            <person name="Dawson S.C."/>
        </authorList>
    </citation>
    <scope>NUCLEOTIDE SEQUENCE [LARGE SCALE GENOMIC DNA]</scope>
    <source>
        <strain evidence="2 3">NEG-M</strain>
    </source>
</reference>
<dbReference type="VEuPathDB" id="AmoebaDB:NAEGRDRAFT_66706"/>